<evidence type="ECO:0000313" key="2">
    <source>
        <dbReference type="EMBL" id="QYY81527.1"/>
    </source>
</evidence>
<name>A0ABX8YNS7_9PSED</name>
<sequence length="74" mass="8102">MTEPSVSQGGMKPEGQMNPVSVLEPKLDPQDREVLCSAMRHCSATPNISKDGKSLKLLRDEPHLDSTNSLAERL</sequence>
<dbReference type="RefSeq" id="WP_176471330.1">
    <property type="nucleotide sequence ID" value="NZ_CP071586.1"/>
</dbReference>
<feature type="region of interest" description="Disordered" evidence="1">
    <location>
        <begin position="1"/>
        <end position="22"/>
    </location>
</feature>
<reference evidence="2 3" key="1">
    <citation type="journal article" date="2022" name="Int. J. Syst. Evol. Microbiol.">
        <title>Pseudomonas germanica sp. nov., isolated from Iris germanica rhizomes.</title>
        <authorList>
            <person name="Atanasov K.E."/>
            <person name="Galbis D.M."/>
            <person name="Gallego J."/>
            <person name="Serpico A."/>
            <person name="Bosch M."/>
            <person name="Altabella T."/>
            <person name="Ferrer A."/>
        </authorList>
    </citation>
    <scope>NUCLEOTIDE SEQUENCE [LARGE SCALE GENOMIC DNA]</scope>
    <source>
        <strain evidence="2 3">FIT28</strain>
    </source>
</reference>
<organism evidence="2 3">
    <name type="scientific">Pseudomonas germanica</name>
    <dbReference type="NCBI Taxonomy" id="2815720"/>
    <lineage>
        <taxon>Bacteria</taxon>
        <taxon>Pseudomonadati</taxon>
        <taxon>Pseudomonadota</taxon>
        <taxon>Gammaproteobacteria</taxon>
        <taxon>Pseudomonadales</taxon>
        <taxon>Pseudomonadaceae</taxon>
        <taxon>Pseudomonas</taxon>
    </lineage>
</organism>
<dbReference type="EMBL" id="CP071586">
    <property type="protein sequence ID" value="QYY81527.1"/>
    <property type="molecule type" value="Genomic_DNA"/>
</dbReference>
<evidence type="ECO:0000313" key="3">
    <source>
        <dbReference type="Proteomes" id="UP000824588"/>
    </source>
</evidence>
<accession>A0ABX8YNS7</accession>
<feature type="region of interest" description="Disordered" evidence="1">
    <location>
        <begin position="47"/>
        <end position="74"/>
    </location>
</feature>
<gene>
    <name evidence="2" type="ORF">J0G10_28135</name>
</gene>
<feature type="compositionally biased region" description="Polar residues" evidence="1">
    <location>
        <begin position="65"/>
        <end position="74"/>
    </location>
</feature>
<keyword evidence="3" id="KW-1185">Reference proteome</keyword>
<feature type="compositionally biased region" description="Basic and acidic residues" evidence="1">
    <location>
        <begin position="50"/>
        <end position="64"/>
    </location>
</feature>
<protein>
    <submittedName>
        <fullName evidence="2">Uncharacterized protein</fullName>
    </submittedName>
</protein>
<dbReference type="Proteomes" id="UP000824588">
    <property type="component" value="Chromosome"/>
</dbReference>
<proteinExistence type="predicted"/>
<evidence type="ECO:0000256" key="1">
    <source>
        <dbReference type="SAM" id="MobiDB-lite"/>
    </source>
</evidence>